<evidence type="ECO:0000256" key="7">
    <source>
        <dbReference type="SAM" id="MobiDB-lite"/>
    </source>
</evidence>
<dbReference type="RefSeq" id="WP_099243525.1">
    <property type="nucleotide sequence ID" value="NZ_FXXP01000001.1"/>
</dbReference>
<keyword evidence="3 6" id="KW-0732">Signal</keyword>
<dbReference type="SMART" id="SM00287">
    <property type="entry name" value="SH3b"/>
    <property type="match status" value="2"/>
</dbReference>
<dbReference type="AlphaFoldDB" id="A0A238J9H2"/>
<dbReference type="SUPFAM" id="SSF50494">
    <property type="entry name" value="Trypsin-like serine proteases"/>
    <property type="match status" value="1"/>
</dbReference>
<dbReference type="Gene3D" id="2.40.10.10">
    <property type="entry name" value="Trypsin-like serine proteases"/>
    <property type="match status" value="2"/>
</dbReference>
<dbReference type="GO" id="GO:0008236">
    <property type="term" value="F:serine-type peptidase activity"/>
    <property type="evidence" value="ECO:0007669"/>
    <property type="project" value="UniProtKB-KW"/>
</dbReference>
<dbReference type="InterPro" id="IPR043504">
    <property type="entry name" value="Peptidase_S1_PA_chymotrypsin"/>
</dbReference>
<name>A0A238J9H2_9RHOB</name>
<dbReference type="GO" id="GO:0006508">
    <property type="term" value="P:proteolysis"/>
    <property type="evidence" value="ECO:0007669"/>
    <property type="project" value="UniProtKB-KW"/>
</dbReference>
<feature type="compositionally biased region" description="Basic and acidic residues" evidence="7">
    <location>
        <begin position="286"/>
        <end position="298"/>
    </location>
</feature>
<evidence type="ECO:0000256" key="3">
    <source>
        <dbReference type="ARBA" id="ARBA00022729"/>
    </source>
</evidence>
<protein>
    <recommendedName>
        <fullName evidence="6">Serine protease</fullName>
        <ecNumber evidence="6">3.4.21.-</ecNumber>
    </recommendedName>
</protein>
<evidence type="ECO:0000259" key="8">
    <source>
        <dbReference type="PROSITE" id="PS51781"/>
    </source>
</evidence>
<evidence type="ECO:0000256" key="1">
    <source>
        <dbReference type="ARBA" id="ARBA00008764"/>
    </source>
</evidence>
<keyword evidence="5 6" id="KW-0720">Serine protease</keyword>
<dbReference type="PANTHER" id="PTHR36234:SF5">
    <property type="entry name" value="LYSYL ENDOPEPTIDASE"/>
    <property type="match status" value="1"/>
</dbReference>
<dbReference type="PRINTS" id="PR00839">
    <property type="entry name" value="V8PROTEASE"/>
</dbReference>
<dbReference type="EC" id="3.4.21.-" evidence="6"/>
<dbReference type="EMBL" id="FXXP01000001">
    <property type="protein sequence ID" value="SMX27371.1"/>
    <property type="molecule type" value="Genomic_DNA"/>
</dbReference>
<dbReference type="InterPro" id="IPR009003">
    <property type="entry name" value="Peptidase_S1_PA"/>
</dbReference>
<organism evidence="9 10">
    <name type="scientific">Pelagimonas phthalicica</name>
    <dbReference type="NCBI Taxonomy" id="1037362"/>
    <lineage>
        <taxon>Bacteria</taxon>
        <taxon>Pseudomonadati</taxon>
        <taxon>Pseudomonadota</taxon>
        <taxon>Alphaproteobacteria</taxon>
        <taxon>Rhodobacterales</taxon>
        <taxon>Roseobacteraceae</taxon>
        <taxon>Pelagimonas</taxon>
    </lineage>
</organism>
<evidence type="ECO:0000256" key="2">
    <source>
        <dbReference type="ARBA" id="ARBA00022670"/>
    </source>
</evidence>
<feature type="region of interest" description="Disordered" evidence="7">
    <location>
        <begin position="276"/>
        <end position="314"/>
    </location>
</feature>
<evidence type="ECO:0000256" key="6">
    <source>
        <dbReference type="RuleBase" id="RU004296"/>
    </source>
</evidence>
<reference evidence="10" key="1">
    <citation type="submission" date="2017-05" db="EMBL/GenBank/DDBJ databases">
        <authorList>
            <person name="Rodrigo-Torres L."/>
            <person name="Arahal R. D."/>
            <person name="Lucena T."/>
        </authorList>
    </citation>
    <scope>NUCLEOTIDE SEQUENCE [LARGE SCALE GENOMIC DNA]</scope>
    <source>
        <strain evidence="10">CECT 8649</strain>
    </source>
</reference>
<evidence type="ECO:0000313" key="10">
    <source>
        <dbReference type="Proteomes" id="UP000225972"/>
    </source>
</evidence>
<accession>A0A238J9H2</accession>
<evidence type="ECO:0000256" key="4">
    <source>
        <dbReference type="ARBA" id="ARBA00022801"/>
    </source>
</evidence>
<dbReference type="InterPro" id="IPR003646">
    <property type="entry name" value="SH3-like_bac-type"/>
</dbReference>
<dbReference type="Gene3D" id="2.30.30.40">
    <property type="entry name" value="SH3 Domains"/>
    <property type="match status" value="2"/>
</dbReference>
<keyword evidence="2 6" id="KW-0645">Protease</keyword>
<keyword evidence="4 6" id="KW-0378">Hydrolase</keyword>
<proteinExistence type="inferred from homology"/>
<dbReference type="Proteomes" id="UP000225972">
    <property type="component" value="Unassembled WGS sequence"/>
</dbReference>
<dbReference type="PANTHER" id="PTHR36234">
    <property type="entry name" value="LYSYL ENDOPEPTIDASE"/>
    <property type="match status" value="1"/>
</dbReference>
<feature type="domain" description="SH3b" evidence="8">
    <location>
        <begin position="587"/>
        <end position="652"/>
    </location>
</feature>
<gene>
    <name evidence="9" type="ORF">TRP8649_01476</name>
</gene>
<evidence type="ECO:0000256" key="5">
    <source>
        <dbReference type="ARBA" id="ARBA00022825"/>
    </source>
</evidence>
<dbReference type="Pfam" id="PF13365">
    <property type="entry name" value="Trypsin_2"/>
    <property type="match status" value="1"/>
</dbReference>
<dbReference type="PROSITE" id="PS51781">
    <property type="entry name" value="SH3B"/>
    <property type="match status" value="1"/>
</dbReference>
<dbReference type="OrthoDB" id="122332at2"/>
<feature type="signal peptide" evidence="6">
    <location>
        <begin position="1"/>
        <end position="22"/>
    </location>
</feature>
<comment type="similarity">
    <text evidence="1 6">Belongs to the peptidase S1B family.</text>
</comment>
<dbReference type="InterPro" id="IPR008256">
    <property type="entry name" value="Peptidase_S1B"/>
</dbReference>
<sequence length="745" mass="80537">MRNFVALTALIAGLAAVEPVSAQDIVGFDRSDFGNIVLNRKQSASAGDIEFELSVGDYNNESIRNYSPASIFAKIGHSVGRLDILTDKGIFPCTAFIVDKKHILTNYHCVPGILDNERAGATRIDAVQFVAGYTQQGVEEGTKKYIVSPTPVEAHEDLDYALLEVLGDPSAEYGMLKLASSTPHDGDPYWVIGHPMGEAQRISREKCKANNPALSNNRLLHTCDTLPGNSGSPVIDASLQMVVGLHHAGSKRDSVNFAIPMADIIERSEILEAALTTQNDAPPVDPKPDTTPDPKPGEDGAGTPPKPDPAPQDESTVLCDALYSEAKGYGVCFAYQAYLEQCQGHKFAPFAQSFINHQCQTADVKPDPVQPDPVQPKPVDPAPVTYLRPWCSASHLNNTERTICGDAYLAGLDERLTQAYNGQSGKATARQQADWRVNTRDVCGTSTSCISRVVLDRITYLETPVVTPPPSTGGDYRVVRGSYQLSSSQCYIVTASRPSIAEAVSFAKQWFPGRSGVRIFQSTNGYYGITLKTVRKSNSEWEISQLKSQGAVPSDSYCSVGGRYIAEVLWQGGGASLPPSNPSPSTYTMYVANNKDGGLNVRPGPGTQYPYFTEIRPGTKLTVIGTSGKWSNVILPSGQKGWVYTPLLSRSKPHVAQCWATVRGLRSISQYNPSTGAGFLAVRTKPSTKGRKISEVYLGDRVEVIGQTNKWARIKCVSGQCRSPFAGSAGVMGWSSKKYLSISCN</sequence>
<keyword evidence="10" id="KW-1185">Reference proteome</keyword>
<feature type="chain" id="PRO_5011833818" description="Serine protease" evidence="6">
    <location>
        <begin position="23"/>
        <end position="745"/>
    </location>
</feature>
<dbReference type="Pfam" id="PF08239">
    <property type="entry name" value="SH3_3"/>
    <property type="match status" value="2"/>
</dbReference>
<evidence type="ECO:0000313" key="9">
    <source>
        <dbReference type="EMBL" id="SMX27371.1"/>
    </source>
</evidence>